<dbReference type="Pfam" id="PF02358">
    <property type="entry name" value="Trehalose_PPase"/>
    <property type="match status" value="1"/>
</dbReference>
<comment type="caution">
    <text evidence="5">The sequence shown here is derived from an EMBL/GenBank/DDBJ whole genome shotgun (WGS) entry which is preliminary data.</text>
</comment>
<dbReference type="InterPro" id="IPR006379">
    <property type="entry name" value="HAD-SF_hydro_IIB"/>
</dbReference>
<dbReference type="InterPro" id="IPR003337">
    <property type="entry name" value="Trehalose_PPase"/>
</dbReference>
<dbReference type="Gene3D" id="3.30.70.1020">
    <property type="entry name" value="Trehalose-6-phosphate phosphatase related protein, domain 2"/>
    <property type="match status" value="1"/>
</dbReference>
<dbReference type="PANTHER" id="PTHR43768">
    <property type="entry name" value="TREHALOSE 6-PHOSPHATE PHOSPHATASE"/>
    <property type="match status" value="1"/>
</dbReference>
<comment type="pathway">
    <text evidence="1 4">Glycan biosynthesis; trehalose biosynthesis.</text>
</comment>
<dbReference type="CDD" id="cd01627">
    <property type="entry name" value="HAD_TPP"/>
    <property type="match status" value="1"/>
</dbReference>
<dbReference type="Proteomes" id="UP000216339">
    <property type="component" value="Unassembled WGS sequence"/>
</dbReference>
<keyword evidence="3 4" id="KW-0378">Hydrolase</keyword>
<keyword evidence="6" id="KW-1185">Reference proteome</keyword>
<dbReference type="PANTHER" id="PTHR43768:SF3">
    <property type="entry name" value="TREHALOSE 6-PHOSPHATE PHOSPHATASE"/>
    <property type="match status" value="1"/>
</dbReference>
<dbReference type="AlphaFoldDB" id="A0A271IVZ2"/>
<organism evidence="5 6">
    <name type="scientific">Rubrivirga marina</name>
    <dbReference type="NCBI Taxonomy" id="1196024"/>
    <lineage>
        <taxon>Bacteria</taxon>
        <taxon>Pseudomonadati</taxon>
        <taxon>Rhodothermota</taxon>
        <taxon>Rhodothermia</taxon>
        <taxon>Rhodothermales</taxon>
        <taxon>Rubricoccaceae</taxon>
        <taxon>Rubrivirga</taxon>
    </lineage>
</organism>
<dbReference type="InterPro" id="IPR036412">
    <property type="entry name" value="HAD-like_sf"/>
</dbReference>
<dbReference type="InterPro" id="IPR044651">
    <property type="entry name" value="OTSB-like"/>
</dbReference>
<evidence type="ECO:0000313" key="6">
    <source>
        <dbReference type="Proteomes" id="UP000216339"/>
    </source>
</evidence>
<protein>
    <recommendedName>
        <fullName evidence="4">Trehalose 6-phosphate phosphatase</fullName>
        <ecNumber evidence="4">3.1.3.12</ecNumber>
    </recommendedName>
</protein>
<proteinExistence type="inferred from homology"/>
<dbReference type="GO" id="GO:0005992">
    <property type="term" value="P:trehalose biosynthetic process"/>
    <property type="evidence" value="ECO:0007669"/>
    <property type="project" value="UniProtKB-UniPathway"/>
</dbReference>
<comment type="similarity">
    <text evidence="2 4">Belongs to the trehalose phosphatase family.</text>
</comment>
<gene>
    <name evidence="5" type="ORF">BSZ37_01920</name>
</gene>
<dbReference type="OrthoDB" id="9797743at2"/>
<dbReference type="EMBL" id="MQWD01000001">
    <property type="protein sequence ID" value="PAP75287.1"/>
    <property type="molecule type" value="Genomic_DNA"/>
</dbReference>
<evidence type="ECO:0000313" key="5">
    <source>
        <dbReference type="EMBL" id="PAP75287.1"/>
    </source>
</evidence>
<dbReference type="UniPathway" id="UPA00299"/>
<dbReference type="EC" id="3.1.3.12" evidence="4"/>
<evidence type="ECO:0000256" key="4">
    <source>
        <dbReference type="RuleBase" id="RU361117"/>
    </source>
</evidence>
<sequence>MDQPPVPDRPLLFLDYDGTLAPIVGDPEKAVPHPAVPDLLAELAEAHEVVVITGRDLAALGRLLNQRLPAVGLHGAEEGWADGTVDTRAADEHADVLADLRAAVPAAEGVVVEDKGAAFAVHYRHAPDADAARAELERWAEAVPAGLVPIWGKAVVELRAEGVSKGTAVARLAAAHPDRTPVYLGDDVTDEDAFRALQALRQPTVTVKVGEGETVAGHRLGGVEDVVAYLRRFLD</sequence>
<dbReference type="NCBIfam" id="TIGR01484">
    <property type="entry name" value="HAD-SF-IIB"/>
    <property type="match status" value="1"/>
</dbReference>
<accession>A0A271IVZ2</accession>
<keyword evidence="4" id="KW-0460">Magnesium</keyword>
<comment type="cofactor">
    <cofactor evidence="4">
        <name>Mg(2+)</name>
        <dbReference type="ChEBI" id="CHEBI:18420"/>
    </cofactor>
</comment>
<evidence type="ECO:0000256" key="2">
    <source>
        <dbReference type="ARBA" id="ARBA00008770"/>
    </source>
</evidence>
<dbReference type="RefSeq" id="WP_095508920.1">
    <property type="nucleotide sequence ID" value="NZ_MQWD01000001.1"/>
</dbReference>
<dbReference type="GO" id="GO:0046872">
    <property type="term" value="F:metal ion binding"/>
    <property type="evidence" value="ECO:0007669"/>
    <property type="project" value="UniProtKB-KW"/>
</dbReference>
<comment type="function">
    <text evidence="4">Removes the phosphate from trehalose 6-phosphate to produce free trehalose.</text>
</comment>
<comment type="catalytic activity">
    <reaction evidence="4">
        <text>alpha,alpha-trehalose 6-phosphate + H2O = alpha,alpha-trehalose + phosphate</text>
        <dbReference type="Rhea" id="RHEA:23420"/>
        <dbReference type="ChEBI" id="CHEBI:15377"/>
        <dbReference type="ChEBI" id="CHEBI:16551"/>
        <dbReference type="ChEBI" id="CHEBI:43474"/>
        <dbReference type="ChEBI" id="CHEBI:58429"/>
        <dbReference type="EC" id="3.1.3.12"/>
    </reaction>
</comment>
<reference evidence="5 6" key="1">
    <citation type="submission" date="2016-11" db="EMBL/GenBank/DDBJ databases">
        <title>Study of marine rhodopsin-containing bacteria.</title>
        <authorList>
            <person name="Yoshizawa S."/>
            <person name="Kumagai Y."/>
            <person name="Kogure K."/>
        </authorList>
    </citation>
    <scope>NUCLEOTIDE SEQUENCE [LARGE SCALE GENOMIC DNA]</scope>
    <source>
        <strain evidence="5 6">SAORIC-28</strain>
    </source>
</reference>
<evidence type="ECO:0000256" key="3">
    <source>
        <dbReference type="ARBA" id="ARBA00022801"/>
    </source>
</evidence>
<dbReference type="InterPro" id="IPR023214">
    <property type="entry name" value="HAD_sf"/>
</dbReference>
<keyword evidence="4" id="KW-0479">Metal-binding</keyword>
<dbReference type="GO" id="GO:0004805">
    <property type="term" value="F:trehalose-phosphatase activity"/>
    <property type="evidence" value="ECO:0007669"/>
    <property type="project" value="UniProtKB-EC"/>
</dbReference>
<dbReference type="SUPFAM" id="SSF56784">
    <property type="entry name" value="HAD-like"/>
    <property type="match status" value="1"/>
</dbReference>
<dbReference type="NCBIfam" id="TIGR00685">
    <property type="entry name" value="T6PP"/>
    <property type="match status" value="1"/>
</dbReference>
<dbReference type="Gene3D" id="3.40.50.1000">
    <property type="entry name" value="HAD superfamily/HAD-like"/>
    <property type="match status" value="1"/>
</dbReference>
<evidence type="ECO:0000256" key="1">
    <source>
        <dbReference type="ARBA" id="ARBA00005199"/>
    </source>
</evidence>
<name>A0A271IVZ2_9BACT</name>